<dbReference type="AlphaFoldDB" id="A0A0J7L6F7"/>
<feature type="domain" description="Schlafen AlbA-2" evidence="2">
    <location>
        <begin position="33"/>
        <end position="160"/>
    </location>
</feature>
<evidence type="ECO:0000313" key="3">
    <source>
        <dbReference type="EMBL" id="KMQ64645.1"/>
    </source>
</evidence>
<dbReference type="InterPro" id="IPR007421">
    <property type="entry name" value="Schlafen_AlbA_2_dom"/>
</dbReference>
<name>A0A0J7L6F7_9FLAO</name>
<dbReference type="STRING" id="558151.ACM46_10370"/>
<dbReference type="Gene3D" id="3.30.950.30">
    <property type="entry name" value="Schlafen, AAA domain"/>
    <property type="match status" value="1"/>
</dbReference>
<dbReference type="PATRIC" id="fig|558151.6.peg.2191"/>
<accession>A0A0J7L6F7</accession>
<evidence type="ECO:0000256" key="1">
    <source>
        <dbReference type="SAM" id="MobiDB-lite"/>
    </source>
</evidence>
<gene>
    <name evidence="3" type="ORF">ACM46_10370</name>
</gene>
<protein>
    <recommendedName>
        <fullName evidence="2">Schlafen AlbA-2 domain-containing protein</fullName>
    </recommendedName>
</protein>
<dbReference type="EMBL" id="LFND01000003">
    <property type="protein sequence ID" value="KMQ64645.1"/>
    <property type="molecule type" value="Genomic_DNA"/>
</dbReference>
<dbReference type="InterPro" id="IPR038461">
    <property type="entry name" value="Schlafen_AlbA_2_dom_sf"/>
</dbReference>
<organism evidence="3 4">
    <name type="scientific">Chryseobacterium angstadtii</name>
    <dbReference type="NCBI Taxonomy" id="558151"/>
    <lineage>
        <taxon>Bacteria</taxon>
        <taxon>Pseudomonadati</taxon>
        <taxon>Bacteroidota</taxon>
        <taxon>Flavobacteriia</taxon>
        <taxon>Flavobacteriales</taxon>
        <taxon>Weeksellaceae</taxon>
        <taxon>Chryseobacterium group</taxon>
        <taxon>Chryseobacterium</taxon>
    </lineage>
</organism>
<dbReference type="Proteomes" id="UP000036261">
    <property type="component" value="Unassembled WGS sequence"/>
</dbReference>
<evidence type="ECO:0000259" key="2">
    <source>
        <dbReference type="Pfam" id="PF04326"/>
    </source>
</evidence>
<proteinExistence type="predicted"/>
<reference evidence="3 4" key="1">
    <citation type="journal article" date="2013" name="Int. J. Syst. Evol. Microbiol.">
        <title>Chryseobacterium angstadtii sp. nov., isolated from a newt tank.</title>
        <authorList>
            <person name="Kirk K.E."/>
            <person name="Hoffman J.A."/>
            <person name="Smith K.A."/>
            <person name="Strahan B.L."/>
            <person name="Failor K.C."/>
            <person name="Krebs J.E."/>
            <person name="Gale A.N."/>
            <person name="Do T.D."/>
            <person name="Sontag T.C."/>
            <person name="Batties A.M."/>
            <person name="Mistiszyn K."/>
            <person name="Newman J.D."/>
        </authorList>
    </citation>
    <scope>NUCLEOTIDE SEQUENCE [LARGE SCALE GENOMIC DNA]</scope>
    <source>
        <strain evidence="3 4">KM</strain>
    </source>
</reference>
<feature type="region of interest" description="Disordered" evidence="1">
    <location>
        <begin position="312"/>
        <end position="331"/>
    </location>
</feature>
<keyword evidence="4" id="KW-1185">Reference proteome</keyword>
<sequence>MKAMTHSLSIFGKNIFDLNYQDLELFFQTEQEEKLNLEFKSYVNQGPYKEKENLIKKSVCALLNSEGGIIIWGAPIETKDTNGNTKASGNLTPFDSGLDKDKLINTLSDSIIPMPIGIKVNFLNDGNGKFVIIIEVEKSVERPHQYDNRYYVRLDGQTRVAPHYLIKALIKSQDFPVIRGHIKLKNIQISGNDIFLTFRYLLFNTSQFNNEKNAFIRIVVHPGDIYINQALMSNPYDKDFPLISHGRPIMSSFIIKLNTSQIQNKIDIIFQFGGEKSPSKVSTYKYDIMKNFVSGDVKDENIYLIEKRENSLPSDVSSNTDDDNINQLLDL</sequence>
<comment type="caution">
    <text evidence="3">The sequence shown here is derived from an EMBL/GenBank/DDBJ whole genome shotgun (WGS) entry which is preliminary data.</text>
</comment>
<dbReference type="Pfam" id="PF04326">
    <property type="entry name" value="SLFN_AlbA_2"/>
    <property type="match status" value="1"/>
</dbReference>
<evidence type="ECO:0000313" key="4">
    <source>
        <dbReference type="Proteomes" id="UP000036261"/>
    </source>
</evidence>